<protein>
    <recommendedName>
        <fullName evidence="5">tRNA-queuosine alpha-mannosyltransferase</fullName>
        <ecNumber evidence="4">2.4.1.110</ecNumber>
    </recommendedName>
</protein>
<evidence type="ECO:0000313" key="10">
    <source>
        <dbReference type="EMBL" id="QEF96779.1"/>
    </source>
</evidence>
<evidence type="ECO:0000259" key="8">
    <source>
        <dbReference type="Pfam" id="PF00534"/>
    </source>
</evidence>
<sequence>MHVLAIEPYYGGSHQAFLDGVSAGSRHRWSLATLPARHWKWRMRSAPAQIVPVVADRIQSQGIPDVILTSDMFDLPTFLGLASRHAALGTWLMDVPVVTYFHENQWAYPTAPEANPDHHFGFTNLLTAAASTTCWFNSEFNRRTFFDLSREFVARMPDARNAIDIDTIERTSHVVPPGFHPPASESDKRDREKREAEAPIRLGWVSRFEHDKRPDRFLELLDRLTKLQIRFELVLLGRRGRSSEVLNDIRKRHGESILFDGYAETRAAYEARLGQIDVVVSTAEHEFFGIAMCEAIWAGAVPVTPNDLSYVEYIPESLRYTTIDLAAEIIQGLQSPAERERLSERCRRRIEAYRIDRVIERIDAALETVG</sequence>
<dbReference type="RefSeq" id="WP_147866546.1">
    <property type="nucleotide sequence ID" value="NZ_CP036264.1"/>
</dbReference>
<dbReference type="CDD" id="cd03801">
    <property type="entry name" value="GT4_PimA-like"/>
    <property type="match status" value="1"/>
</dbReference>
<evidence type="ECO:0000256" key="3">
    <source>
        <dbReference type="ARBA" id="ARBA00022679"/>
    </source>
</evidence>
<dbReference type="SUPFAM" id="SSF53756">
    <property type="entry name" value="UDP-Glycosyltransferase/glycogen phosphorylase"/>
    <property type="match status" value="1"/>
</dbReference>
<dbReference type="Pfam" id="PF12038">
    <property type="entry name" value="QTMAN_N"/>
    <property type="match status" value="1"/>
</dbReference>
<dbReference type="GO" id="GO:0016438">
    <property type="term" value="F:tRNA-queuosine(34) beta-mannosyltransferase activity"/>
    <property type="evidence" value="ECO:0007669"/>
    <property type="project" value="UniProtKB-EC"/>
</dbReference>
<evidence type="ECO:0000256" key="6">
    <source>
        <dbReference type="ARBA" id="ARBA00048439"/>
    </source>
</evidence>
<dbReference type="AlphaFoldDB" id="A0A5B9M7T5"/>
<name>A0A5B9M7T5_9BACT</name>
<dbReference type="InterPro" id="IPR001296">
    <property type="entry name" value="Glyco_trans_1"/>
</dbReference>
<keyword evidence="3 10" id="KW-0808">Transferase</keyword>
<organism evidence="10 11">
    <name type="scientific">Stieleria maiorica</name>
    <dbReference type="NCBI Taxonomy" id="2795974"/>
    <lineage>
        <taxon>Bacteria</taxon>
        <taxon>Pseudomonadati</taxon>
        <taxon>Planctomycetota</taxon>
        <taxon>Planctomycetia</taxon>
        <taxon>Pirellulales</taxon>
        <taxon>Pirellulaceae</taxon>
        <taxon>Stieleria</taxon>
    </lineage>
</organism>
<dbReference type="Gene3D" id="3.40.50.2000">
    <property type="entry name" value="Glycogen Phosphorylase B"/>
    <property type="match status" value="1"/>
</dbReference>
<dbReference type="EMBL" id="CP036264">
    <property type="protein sequence ID" value="QEF96779.1"/>
    <property type="molecule type" value="Genomic_DNA"/>
</dbReference>
<dbReference type="Proteomes" id="UP000321353">
    <property type="component" value="Chromosome"/>
</dbReference>
<dbReference type="InterPro" id="IPR022701">
    <property type="entry name" value="QTMAN_N"/>
</dbReference>
<dbReference type="InterPro" id="IPR051862">
    <property type="entry name" value="GT-like_domain_containing_1"/>
</dbReference>
<dbReference type="PANTHER" id="PTHR13615:SF3">
    <property type="entry name" value="GLYCOSYLTRANSFERASE-LIKE DOMAIN-CONTAINING PROTEIN 1"/>
    <property type="match status" value="1"/>
</dbReference>
<evidence type="ECO:0000313" key="11">
    <source>
        <dbReference type="Proteomes" id="UP000321353"/>
    </source>
</evidence>
<gene>
    <name evidence="10" type="primary">pimC</name>
    <name evidence="10" type="ORF">Mal15_08090</name>
</gene>
<evidence type="ECO:0000256" key="2">
    <source>
        <dbReference type="ARBA" id="ARBA00022676"/>
    </source>
</evidence>
<evidence type="ECO:0000256" key="7">
    <source>
        <dbReference type="SAM" id="MobiDB-lite"/>
    </source>
</evidence>
<dbReference type="EC" id="2.4.1.110" evidence="4"/>
<reference evidence="10 11" key="1">
    <citation type="submission" date="2019-02" db="EMBL/GenBank/DDBJ databases">
        <title>Planctomycetal bacteria perform biofilm scaping via a novel small molecule.</title>
        <authorList>
            <person name="Jeske O."/>
            <person name="Boedeker C."/>
            <person name="Wiegand S."/>
            <person name="Breitling P."/>
            <person name="Kallscheuer N."/>
            <person name="Jogler M."/>
            <person name="Rohde M."/>
            <person name="Petersen J."/>
            <person name="Medema M.H."/>
            <person name="Surup F."/>
            <person name="Jogler C."/>
        </authorList>
    </citation>
    <scope>NUCLEOTIDE SEQUENCE [LARGE SCALE GENOMIC DNA]</scope>
    <source>
        <strain evidence="10 11">Mal15</strain>
    </source>
</reference>
<evidence type="ECO:0000259" key="9">
    <source>
        <dbReference type="Pfam" id="PF12038"/>
    </source>
</evidence>
<evidence type="ECO:0000256" key="1">
    <source>
        <dbReference type="ARBA" id="ARBA00009481"/>
    </source>
</evidence>
<comment type="catalytic activity">
    <reaction evidence="6">
        <text>queuosine(34) in tRNA(Asp) + GDP-alpha-D-mannose = O-4''-alpha-D-mannosylqueuosine(34) in tRNA(Asp) + GDP + H(+)</text>
        <dbReference type="Rhea" id="RHEA:12885"/>
        <dbReference type="Rhea" id="RHEA-COMP:18572"/>
        <dbReference type="Rhea" id="RHEA-COMP:18581"/>
        <dbReference type="ChEBI" id="CHEBI:15378"/>
        <dbReference type="ChEBI" id="CHEBI:57527"/>
        <dbReference type="ChEBI" id="CHEBI:58189"/>
        <dbReference type="ChEBI" id="CHEBI:194431"/>
        <dbReference type="ChEBI" id="CHEBI:194442"/>
        <dbReference type="EC" id="2.4.1.110"/>
    </reaction>
    <physiologicalReaction direction="left-to-right" evidence="6">
        <dbReference type="Rhea" id="RHEA:12886"/>
    </physiologicalReaction>
</comment>
<feature type="region of interest" description="Disordered" evidence="7">
    <location>
        <begin position="174"/>
        <end position="193"/>
    </location>
</feature>
<feature type="domain" description="tRNA-queuosine alpha-mannosyltransferase N-terminal" evidence="9">
    <location>
        <begin position="3"/>
        <end position="178"/>
    </location>
</feature>
<dbReference type="PANTHER" id="PTHR13615">
    <property type="entry name" value="GLYCOSYLTRANSFERASE-LIKE 1"/>
    <property type="match status" value="1"/>
</dbReference>
<keyword evidence="2 10" id="KW-0328">Glycosyltransferase</keyword>
<evidence type="ECO:0000256" key="4">
    <source>
        <dbReference type="ARBA" id="ARBA00044517"/>
    </source>
</evidence>
<accession>A0A5B9M7T5</accession>
<keyword evidence="11" id="KW-1185">Reference proteome</keyword>
<feature type="domain" description="Glycosyl transferase family 1" evidence="8">
    <location>
        <begin position="190"/>
        <end position="348"/>
    </location>
</feature>
<dbReference type="KEGG" id="smam:Mal15_08090"/>
<dbReference type="Pfam" id="PF00534">
    <property type="entry name" value="Glycos_transf_1"/>
    <property type="match status" value="1"/>
</dbReference>
<comment type="similarity">
    <text evidence="1">Belongs to the glycosyltransferase group 1 family. Glycosyltransferase 4 subfamily.</text>
</comment>
<proteinExistence type="inferred from homology"/>
<evidence type="ECO:0000256" key="5">
    <source>
        <dbReference type="ARBA" id="ARBA00044539"/>
    </source>
</evidence>